<organism evidence="3 4">
    <name type="scientific">Pedobacter westerhofensis</name>
    <dbReference type="NCBI Taxonomy" id="425512"/>
    <lineage>
        <taxon>Bacteria</taxon>
        <taxon>Pseudomonadati</taxon>
        <taxon>Bacteroidota</taxon>
        <taxon>Sphingobacteriia</taxon>
        <taxon>Sphingobacteriales</taxon>
        <taxon>Sphingobacteriaceae</taxon>
        <taxon>Pedobacter</taxon>
    </lineage>
</organism>
<keyword evidence="1" id="KW-0732">Signal</keyword>
<reference evidence="3 4" key="1">
    <citation type="submission" date="2017-05" db="EMBL/GenBank/DDBJ databases">
        <authorList>
            <person name="Varghese N."/>
            <person name="Submissions S."/>
        </authorList>
    </citation>
    <scope>NUCLEOTIDE SEQUENCE [LARGE SCALE GENOMIC DNA]</scope>
    <source>
        <strain evidence="3 4">DSM 19036</strain>
    </source>
</reference>
<dbReference type="EMBL" id="FXTN01000001">
    <property type="protein sequence ID" value="SMO32678.1"/>
    <property type="molecule type" value="Genomic_DNA"/>
</dbReference>
<keyword evidence="4" id="KW-1185">Reference proteome</keyword>
<evidence type="ECO:0000259" key="2">
    <source>
        <dbReference type="Pfam" id="PF22599"/>
    </source>
</evidence>
<accession>A0A521AD32</accession>
<feature type="chain" id="PRO_5021969215" description="SecDF P1 head subdomain domain-containing protein" evidence="1">
    <location>
        <begin position="26"/>
        <end position="303"/>
    </location>
</feature>
<evidence type="ECO:0000256" key="1">
    <source>
        <dbReference type="SAM" id="SignalP"/>
    </source>
</evidence>
<dbReference type="AlphaFoldDB" id="A0A521AD32"/>
<feature type="signal peptide" evidence="1">
    <location>
        <begin position="1"/>
        <end position="25"/>
    </location>
</feature>
<dbReference type="Proteomes" id="UP000320300">
    <property type="component" value="Unassembled WGS sequence"/>
</dbReference>
<dbReference type="Gene3D" id="3.30.1360.200">
    <property type="match status" value="1"/>
</dbReference>
<feature type="domain" description="SecDF P1 head subdomain" evidence="2">
    <location>
        <begin position="182"/>
        <end position="283"/>
    </location>
</feature>
<sequence length="303" mass="33938">MIRFYLKKHLLTALLFLMSSIPVMAQFSKTRAVFTINISNRTVQQDSVFMKEMLSAVTHRLAKLYPEEIRARDLVLKGNLLELQLTGKVDTAMVKKMLNRSVNLNFYTCYKDALKVIAELKTRDSGKLLFFPPAEITTSLTYLATFQSEDTVAVRKLARSAFSAAGLKWYFVSRPENITELYLLNTGQPIITGDQVIHAAAYFQQQEQPIDTANSYANAPEVMILLNEPGRIKFSNYTREHLLEMVAIVTGDEFINAAVVTSEINEGSMLINSGNNAKASGDLLDKIGYPFPATVKVTKCMVD</sequence>
<evidence type="ECO:0000313" key="4">
    <source>
        <dbReference type="Proteomes" id="UP000320300"/>
    </source>
</evidence>
<dbReference type="RefSeq" id="WP_142526206.1">
    <property type="nucleotide sequence ID" value="NZ_CBCSJO010000002.1"/>
</dbReference>
<evidence type="ECO:0000313" key="3">
    <source>
        <dbReference type="EMBL" id="SMO32678.1"/>
    </source>
</evidence>
<dbReference type="Pfam" id="PF22599">
    <property type="entry name" value="SecDF_P1_head"/>
    <property type="match status" value="1"/>
</dbReference>
<protein>
    <recommendedName>
        <fullName evidence="2">SecDF P1 head subdomain domain-containing protein</fullName>
    </recommendedName>
</protein>
<dbReference type="InterPro" id="IPR054384">
    <property type="entry name" value="SecDF_P1_head"/>
</dbReference>
<gene>
    <name evidence="3" type="ORF">SAMN06265348_10169</name>
</gene>
<name>A0A521AD32_9SPHI</name>
<proteinExistence type="predicted"/>